<gene>
    <name evidence="1" type="ORF">KC01_LOCUS20306</name>
</gene>
<evidence type="ECO:0000313" key="2">
    <source>
        <dbReference type="Proteomes" id="UP001497482"/>
    </source>
</evidence>
<name>A0AAV2KUG5_KNICA</name>
<organism evidence="1 2">
    <name type="scientific">Knipowitschia caucasica</name>
    <name type="common">Caucasian dwarf goby</name>
    <name type="synonym">Pomatoschistus caucasicus</name>
    <dbReference type="NCBI Taxonomy" id="637954"/>
    <lineage>
        <taxon>Eukaryota</taxon>
        <taxon>Metazoa</taxon>
        <taxon>Chordata</taxon>
        <taxon>Craniata</taxon>
        <taxon>Vertebrata</taxon>
        <taxon>Euteleostomi</taxon>
        <taxon>Actinopterygii</taxon>
        <taxon>Neopterygii</taxon>
        <taxon>Teleostei</taxon>
        <taxon>Neoteleostei</taxon>
        <taxon>Acanthomorphata</taxon>
        <taxon>Gobiaria</taxon>
        <taxon>Gobiiformes</taxon>
        <taxon>Gobioidei</taxon>
        <taxon>Gobiidae</taxon>
        <taxon>Gobiinae</taxon>
        <taxon>Knipowitschia</taxon>
    </lineage>
</organism>
<dbReference type="EMBL" id="OZ035841">
    <property type="protein sequence ID" value="CAL1590862.1"/>
    <property type="molecule type" value="Genomic_DNA"/>
</dbReference>
<protein>
    <submittedName>
        <fullName evidence="1">Uncharacterized protein</fullName>
    </submittedName>
</protein>
<dbReference type="Proteomes" id="UP001497482">
    <property type="component" value="Chromosome 19"/>
</dbReference>
<sequence>MYETVYERSAAAQRHLLLPPPSLVRLCLLPAEASDLTLGMTRRPTASLVQLTSCSKAGYGKYDRSLRRNLFT</sequence>
<keyword evidence="2" id="KW-1185">Reference proteome</keyword>
<evidence type="ECO:0000313" key="1">
    <source>
        <dbReference type="EMBL" id="CAL1590862.1"/>
    </source>
</evidence>
<proteinExistence type="predicted"/>
<dbReference type="AlphaFoldDB" id="A0AAV2KUG5"/>
<reference evidence="1 2" key="1">
    <citation type="submission" date="2024-04" db="EMBL/GenBank/DDBJ databases">
        <authorList>
            <person name="Waldvogel A.-M."/>
            <person name="Schoenle A."/>
        </authorList>
    </citation>
    <scope>NUCLEOTIDE SEQUENCE [LARGE SCALE GENOMIC DNA]</scope>
</reference>
<accession>A0AAV2KUG5</accession>